<keyword evidence="5 7" id="KW-1133">Transmembrane helix</keyword>
<feature type="transmembrane region" description="Helical" evidence="7">
    <location>
        <begin position="257"/>
        <end position="279"/>
    </location>
</feature>
<comment type="similarity">
    <text evidence="7">Belongs to the binding-protein-dependent transport system permease family.</text>
</comment>
<proteinExistence type="inferred from homology"/>
<dbReference type="InterPro" id="IPR035906">
    <property type="entry name" value="MetI-like_sf"/>
</dbReference>
<feature type="transmembrane region" description="Helical" evidence="7">
    <location>
        <begin position="53"/>
        <end position="79"/>
    </location>
</feature>
<evidence type="ECO:0000256" key="8">
    <source>
        <dbReference type="SAM" id="MobiDB-lite"/>
    </source>
</evidence>
<feature type="transmembrane region" description="Helical" evidence="7">
    <location>
        <begin position="148"/>
        <end position="169"/>
    </location>
</feature>
<evidence type="ECO:0000256" key="5">
    <source>
        <dbReference type="ARBA" id="ARBA00022989"/>
    </source>
</evidence>
<evidence type="ECO:0000256" key="1">
    <source>
        <dbReference type="ARBA" id="ARBA00004651"/>
    </source>
</evidence>
<keyword evidence="3" id="KW-1003">Cell membrane</keyword>
<dbReference type="CDD" id="cd06261">
    <property type="entry name" value="TM_PBP2"/>
    <property type="match status" value="1"/>
</dbReference>
<dbReference type="GO" id="GO:0055085">
    <property type="term" value="P:transmembrane transport"/>
    <property type="evidence" value="ECO:0007669"/>
    <property type="project" value="InterPro"/>
</dbReference>
<feature type="domain" description="ABC transmembrane type-1" evidence="9">
    <location>
        <begin position="111"/>
        <end position="326"/>
    </location>
</feature>
<evidence type="ECO:0000259" key="9">
    <source>
        <dbReference type="PROSITE" id="PS50928"/>
    </source>
</evidence>
<evidence type="ECO:0000313" key="10">
    <source>
        <dbReference type="EMBL" id="GIH03311.1"/>
    </source>
</evidence>
<dbReference type="EMBL" id="BONY01000006">
    <property type="protein sequence ID" value="GIH03311.1"/>
    <property type="molecule type" value="Genomic_DNA"/>
</dbReference>
<dbReference type="PROSITE" id="PS50928">
    <property type="entry name" value="ABC_TM1"/>
    <property type="match status" value="1"/>
</dbReference>
<evidence type="ECO:0000313" key="11">
    <source>
        <dbReference type="Proteomes" id="UP000612899"/>
    </source>
</evidence>
<gene>
    <name evidence="10" type="ORF">Rhe02_13780</name>
</gene>
<evidence type="ECO:0000256" key="2">
    <source>
        <dbReference type="ARBA" id="ARBA00022448"/>
    </source>
</evidence>
<organism evidence="10 11">
    <name type="scientific">Rhizocola hellebori</name>
    <dbReference type="NCBI Taxonomy" id="1392758"/>
    <lineage>
        <taxon>Bacteria</taxon>
        <taxon>Bacillati</taxon>
        <taxon>Actinomycetota</taxon>
        <taxon>Actinomycetes</taxon>
        <taxon>Micromonosporales</taxon>
        <taxon>Micromonosporaceae</taxon>
        <taxon>Rhizocola</taxon>
    </lineage>
</organism>
<dbReference type="Pfam" id="PF00528">
    <property type="entry name" value="BPD_transp_1"/>
    <property type="match status" value="1"/>
</dbReference>
<evidence type="ECO:0000256" key="3">
    <source>
        <dbReference type="ARBA" id="ARBA00022475"/>
    </source>
</evidence>
<feature type="transmembrane region" description="Helical" evidence="7">
    <location>
        <begin position="299"/>
        <end position="325"/>
    </location>
</feature>
<dbReference type="SUPFAM" id="SSF161098">
    <property type="entry name" value="MetI-like"/>
    <property type="match status" value="1"/>
</dbReference>
<dbReference type="GO" id="GO:0005886">
    <property type="term" value="C:plasma membrane"/>
    <property type="evidence" value="ECO:0007669"/>
    <property type="project" value="UniProtKB-SubCell"/>
</dbReference>
<protein>
    <submittedName>
        <fullName evidence="10">Sugar ABC transporter permease</fullName>
    </submittedName>
</protein>
<comment type="caution">
    <text evidence="10">The sequence shown here is derived from an EMBL/GenBank/DDBJ whole genome shotgun (WGS) entry which is preliminary data.</text>
</comment>
<evidence type="ECO:0000256" key="6">
    <source>
        <dbReference type="ARBA" id="ARBA00023136"/>
    </source>
</evidence>
<keyword evidence="4 7" id="KW-0812">Transmembrane</keyword>
<comment type="subcellular location">
    <subcellularLocation>
        <location evidence="1 7">Cell membrane</location>
        <topology evidence="1 7">Multi-pass membrane protein</topology>
    </subcellularLocation>
</comment>
<name>A0A8J3VEG8_9ACTN</name>
<feature type="region of interest" description="Disordered" evidence="8">
    <location>
        <begin position="1"/>
        <end position="23"/>
    </location>
</feature>
<dbReference type="Gene3D" id="1.10.3720.10">
    <property type="entry name" value="MetI-like"/>
    <property type="match status" value="1"/>
</dbReference>
<dbReference type="InterPro" id="IPR051393">
    <property type="entry name" value="ABC_transporter_permease"/>
</dbReference>
<evidence type="ECO:0000256" key="7">
    <source>
        <dbReference type="RuleBase" id="RU363032"/>
    </source>
</evidence>
<dbReference type="PANTHER" id="PTHR30193">
    <property type="entry name" value="ABC TRANSPORTER PERMEASE PROTEIN"/>
    <property type="match status" value="1"/>
</dbReference>
<dbReference type="PANTHER" id="PTHR30193:SF37">
    <property type="entry name" value="INNER MEMBRANE ABC TRANSPORTER PERMEASE PROTEIN YCJO"/>
    <property type="match status" value="1"/>
</dbReference>
<evidence type="ECO:0000256" key="4">
    <source>
        <dbReference type="ARBA" id="ARBA00022692"/>
    </source>
</evidence>
<dbReference type="InterPro" id="IPR000515">
    <property type="entry name" value="MetI-like"/>
</dbReference>
<dbReference type="Proteomes" id="UP000612899">
    <property type="component" value="Unassembled WGS sequence"/>
</dbReference>
<feature type="transmembrane region" description="Helical" evidence="7">
    <location>
        <begin position="200"/>
        <end position="221"/>
    </location>
</feature>
<feature type="transmembrane region" description="Helical" evidence="7">
    <location>
        <begin position="117"/>
        <end position="136"/>
    </location>
</feature>
<dbReference type="AlphaFoldDB" id="A0A8J3VEG8"/>
<keyword evidence="11" id="KW-1185">Reference proteome</keyword>
<keyword evidence="6 7" id="KW-0472">Membrane</keyword>
<keyword evidence="2 7" id="KW-0813">Transport</keyword>
<reference evidence="10" key="1">
    <citation type="submission" date="2021-01" db="EMBL/GenBank/DDBJ databases">
        <title>Whole genome shotgun sequence of Rhizocola hellebori NBRC 109834.</title>
        <authorList>
            <person name="Komaki H."/>
            <person name="Tamura T."/>
        </authorList>
    </citation>
    <scope>NUCLEOTIDE SEQUENCE</scope>
    <source>
        <strain evidence="10">NBRC 109834</strain>
    </source>
</reference>
<accession>A0A8J3VEG8</accession>
<sequence length="334" mass="36315">MDQGGRTGPKPNGDLMSTLTPLDPRPVTTRALAASRRERPPARRGAARRRAMLGAAYAAPTAVMVGVFFLAPLVLVGWMSLHRWPLLGPPTLNAPDNYSRISDNELVRSAAWFTAKYTVLMTVLLFVVAFGLALLVQQRRPAVGFMRTAFLMPMAVGFASASLLFLGLLSDEIGPVSDLLRSLGIIDGYVSWTSGSPESALGSAVVLVLWRFAGFTMLILLTGLQAIPLEVYEAARIDGATRWQTFRRITVPLMRPTIALVLTMMITGSLLAFDQFWILTRGGPDNGTTSLVMVIYREAFIRLDLGSAAAISVVLLAILVIFNVVQLGVLRRRS</sequence>